<gene>
    <name evidence="9" type="primary">yebN</name>
    <name evidence="8" type="synonym">mntP</name>
    <name evidence="9" type="ORF">NCTC10283_01916</name>
</gene>
<evidence type="ECO:0000313" key="10">
    <source>
        <dbReference type="Proteomes" id="UP000254209"/>
    </source>
</evidence>
<dbReference type="Proteomes" id="UP000254209">
    <property type="component" value="Unassembled WGS sequence"/>
</dbReference>
<dbReference type="GO" id="GO:0005384">
    <property type="term" value="F:manganese ion transmembrane transporter activity"/>
    <property type="evidence" value="ECO:0007669"/>
    <property type="project" value="UniProtKB-UniRule"/>
</dbReference>
<evidence type="ECO:0000313" key="9">
    <source>
        <dbReference type="EMBL" id="SSY80359.1"/>
    </source>
</evidence>
<sequence>MWFLNHDRQPENRIIRTIITINTNHPKMSIFALILLAFSMSMDAFAAAICKGAAIKHASVKDIIRTALIFGIVETITPLIGWLLGHSTQAFIAEYDHWIAFVLLCILGIRMVRESFATGEHGSPSNPNDCGCPPTTAPSKHGLGILLLTAIATSIDSMVVGVGLAFLDVNIWRTALAIGLATTIMAAVGMSLGKILGAKVGKRAELFGGLVLMGIGVSILVEHLGWLN</sequence>
<keyword evidence="3 8" id="KW-0812">Transmembrane</keyword>
<comment type="function">
    <text evidence="8">Probably functions as a manganese efflux pump.</text>
</comment>
<dbReference type="EMBL" id="UFSO01000003">
    <property type="protein sequence ID" value="SSY80359.1"/>
    <property type="molecule type" value="Genomic_DNA"/>
</dbReference>
<keyword evidence="6 8" id="KW-0472">Membrane</keyword>
<evidence type="ECO:0000256" key="1">
    <source>
        <dbReference type="ARBA" id="ARBA00022448"/>
    </source>
</evidence>
<feature type="transmembrane region" description="Helical" evidence="8">
    <location>
        <begin position="62"/>
        <end position="83"/>
    </location>
</feature>
<keyword evidence="4 8" id="KW-1133">Transmembrane helix</keyword>
<keyword evidence="10" id="KW-1185">Reference proteome</keyword>
<feature type="transmembrane region" description="Helical" evidence="8">
    <location>
        <begin position="30"/>
        <end position="50"/>
    </location>
</feature>
<keyword evidence="1 8" id="KW-0813">Transport</keyword>
<comment type="similarity">
    <text evidence="8">Belongs to the MntP (TC 9.B.29) family.</text>
</comment>
<dbReference type="HAMAP" id="MF_01521">
    <property type="entry name" value="MntP_pump"/>
    <property type="match status" value="1"/>
</dbReference>
<protein>
    <recommendedName>
        <fullName evidence="8">Putative manganese efflux pump MntP</fullName>
    </recommendedName>
</protein>
<feature type="transmembrane region" description="Helical" evidence="8">
    <location>
        <begin position="95"/>
        <end position="112"/>
    </location>
</feature>
<organism evidence="9 10">
    <name type="scientific">Alysiella crassa</name>
    <dbReference type="NCBI Taxonomy" id="153491"/>
    <lineage>
        <taxon>Bacteria</taxon>
        <taxon>Pseudomonadati</taxon>
        <taxon>Pseudomonadota</taxon>
        <taxon>Betaproteobacteria</taxon>
        <taxon>Neisseriales</taxon>
        <taxon>Neisseriaceae</taxon>
        <taxon>Alysiella</taxon>
    </lineage>
</organism>
<evidence type="ECO:0000256" key="6">
    <source>
        <dbReference type="ARBA" id="ARBA00023136"/>
    </source>
</evidence>
<keyword evidence="5 8" id="KW-0406">Ion transport</keyword>
<accession>A0A376BTV9</accession>
<dbReference type="InterPro" id="IPR003810">
    <property type="entry name" value="Mntp/YtaF"/>
</dbReference>
<reference evidence="9 10" key="1">
    <citation type="submission" date="2018-06" db="EMBL/GenBank/DDBJ databases">
        <authorList>
            <consortium name="Pathogen Informatics"/>
            <person name="Doyle S."/>
        </authorList>
    </citation>
    <scope>NUCLEOTIDE SEQUENCE [LARGE SCALE GENOMIC DNA]</scope>
    <source>
        <strain evidence="9 10">NCTC10283</strain>
    </source>
</reference>
<dbReference type="Pfam" id="PF02659">
    <property type="entry name" value="Mntp"/>
    <property type="match status" value="1"/>
</dbReference>
<evidence type="ECO:0000256" key="3">
    <source>
        <dbReference type="ARBA" id="ARBA00022692"/>
    </source>
</evidence>
<keyword evidence="7 8" id="KW-0464">Manganese</keyword>
<dbReference type="PANTHER" id="PTHR35529">
    <property type="entry name" value="MANGANESE EFFLUX PUMP MNTP-RELATED"/>
    <property type="match status" value="1"/>
</dbReference>
<dbReference type="InterPro" id="IPR022929">
    <property type="entry name" value="Put_MntP"/>
</dbReference>
<evidence type="ECO:0000256" key="8">
    <source>
        <dbReference type="HAMAP-Rule" id="MF_01521"/>
    </source>
</evidence>
<evidence type="ECO:0000256" key="7">
    <source>
        <dbReference type="ARBA" id="ARBA00023211"/>
    </source>
</evidence>
<evidence type="ECO:0000256" key="5">
    <source>
        <dbReference type="ARBA" id="ARBA00023065"/>
    </source>
</evidence>
<evidence type="ECO:0000256" key="2">
    <source>
        <dbReference type="ARBA" id="ARBA00022475"/>
    </source>
</evidence>
<feature type="transmembrane region" description="Helical" evidence="8">
    <location>
        <begin position="171"/>
        <end position="192"/>
    </location>
</feature>
<dbReference type="AlphaFoldDB" id="A0A376BTV9"/>
<dbReference type="GO" id="GO:0005886">
    <property type="term" value="C:plasma membrane"/>
    <property type="evidence" value="ECO:0007669"/>
    <property type="project" value="UniProtKB-SubCell"/>
</dbReference>
<proteinExistence type="inferred from homology"/>
<dbReference type="PANTHER" id="PTHR35529:SF1">
    <property type="entry name" value="MANGANESE EFFLUX PUMP MNTP-RELATED"/>
    <property type="match status" value="1"/>
</dbReference>
<name>A0A376BTV9_9NEIS</name>
<feature type="transmembrane region" description="Helical" evidence="8">
    <location>
        <begin position="204"/>
        <end position="226"/>
    </location>
</feature>
<keyword evidence="2 8" id="KW-1003">Cell membrane</keyword>
<evidence type="ECO:0000256" key="4">
    <source>
        <dbReference type="ARBA" id="ARBA00022989"/>
    </source>
</evidence>
<comment type="subcellular location">
    <subcellularLocation>
        <location evidence="8">Cell membrane</location>
        <topology evidence="8">Multi-pass membrane protein</topology>
    </subcellularLocation>
</comment>
<feature type="transmembrane region" description="Helical" evidence="8">
    <location>
        <begin position="143"/>
        <end position="165"/>
    </location>
</feature>